<dbReference type="Proteomes" id="UP000231407">
    <property type="component" value="Unassembled WGS sequence"/>
</dbReference>
<dbReference type="Pfam" id="PF00486">
    <property type="entry name" value="Trans_reg_C"/>
    <property type="match status" value="1"/>
</dbReference>
<dbReference type="PROSITE" id="PS51755">
    <property type="entry name" value="OMPR_PHOB"/>
    <property type="match status" value="1"/>
</dbReference>
<evidence type="ECO:0000313" key="5">
    <source>
        <dbReference type="Proteomes" id="UP000231407"/>
    </source>
</evidence>
<dbReference type="SUPFAM" id="SSF53335">
    <property type="entry name" value="S-adenosyl-L-methionine-dependent methyltransferases"/>
    <property type="match status" value="1"/>
</dbReference>
<dbReference type="AlphaFoldDB" id="A0A2M7ARL0"/>
<dbReference type="SMART" id="SM00862">
    <property type="entry name" value="Trans_reg_C"/>
    <property type="match status" value="1"/>
</dbReference>
<dbReference type="GO" id="GO:0000160">
    <property type="term" value="P:phosphorelay signal transduction system"/>
    <property type="evidence" value="ECO:0007669"/>
    <property type="project" value="InterPro"/>
</dbReference>
<feature type="DNA-binding region" description="OmpR/PhoB-type" evidence="2">
    <location>
        <begin position="1"/>
        <end position="80"/>
    </location>
</feature>
<evidence type="ECO:0000256" key="1">
    <source>
        <dbReference type="ARBA" id="ARBA00023125"/>
    </source>
</evidence>
<dbReference type="InterPro" id="IPR036388">
    <property type="entry name" value="WH-like_DNA-bd_sf"/>
</dbReference>
<accession>A0A2M7ARL0</accession>
<gene>
    <name evidence="4" type="ORF">COS78_03330</name>
</gene>
<evidence type="ECO:0000256" key="2">
    <source>
        <dbReference type="PROSITE-ProRule" id="PRU01091"/>
    </source>
</evidence>
<protein>
    <recommendedName>
        <fullName evidence="3">OmpR/PhoB-type domain-containing protein</fullName>
    </recommendedName>
</protein>
<dbReference type="InterPro" id="IPR016032">
    <property type="entry name" value="Sig_transdc_resp-reg_C-effctor"/>
</dbReference>
<dbReference type="Gene3D" id="1.10.10.10">
    <property type="entry name" value="Winged helix-like DNA-binding domain superfamily/Winged helix DNA-binding domain"/>
    <property type="match status" value="1"/>
</dbReference>
<organism evidence="4 5">
    <name type="scientific">Candidatus Shapirobacteria bacterium CG06_land_8_20_14_3_00_40_12</name>
    <dbReference type="NCBI Taxonomy" id="1974881"/>
    <lineage>
        <taxon>Bacteria</taxon>
        <taxon>Candidatus Shapironibacteriota</taxon>
    </lineage>
</organism>
<dbReference type="GO" id="GO:0003677">
    <property type="term" value="F:DNA binding"/>
    <property type="evidence" value="ECO:0007669"/>
    <property type="project" value="UniProtKB-UniRule"/>
</dbReference>
<dbReference type="InterPro" id="IPR001867">
    <property type="entry name" value="OmpR/PhoB-type_DNA-bd"/>
</dbReference>
<reference evidence="5" key="1">
    <citation type="submission" date="2017-09" db="EMBL/GenBank/DDBJ databases">
        <title>Depth-based differentiation of microbial function through sediment-hosted aquifers and enrichment of novel symbionts in the deep terrestrial subsurface.</title>
        <authorList>
            <person name="Probst A.J."/>
            <person name="Ladd B."/>
            <person name="Jarett J.K."/>
            <person name="Geller-Mcgrath D.E."/>
            <person name="Sieber C.M.K."/>
            <person name="Emerson J.B."/>
            <person name="Anantharaman K."/>
            <person name="Thomas B.C."/>
            <person name="Malmstrom R."/>
            <person name="Stieglmeier M."/>
            <person name="Klingl A."/>
            <person name="Woyke T."/>
            <person name="Ryan C.M."/>
            <person name="Banfield J.F."/>
        </authorList>
    </citation>
    <scope>NUCLEOTIDE SEQUENCE [LARGE SCALE GENOMIC DNA]</scope>
</reference>
<dbReference type="EMBL" id="PEWA01000044">
    <property type="protein sequence ID" value="PIU73267.1"/>
    <property type="molecule type" value="Genomic_DNA"/>
</dbReference>
<proteinExistence type="predicted"/>
<evidence type="ECO:0000313" key="4">
    <source>
        <dbReference type="EMBL" id="PIU73267.1"/>
    </source>
</evidence>
<keyword evidence="1 2" id="KW-0238">DNA-binding</keyword>
<dbReference type="GO" id="GO:0006355">
    <property type="term" value="P:regulation of DNA-templated transcription"/>
    <property type="evidence" value="ECO:0007669"/>
    <property type="project" value="InterPro"/>
</dbReference>
<comment type="caution">
    <text evidence="4">The sequence shown here is derived from an EMBL/GenBank/DDBJ whole genome shotgun (WGS) entry which is preliminary data.</text>
</comment>
<name>A0A2M7ARL0_9BACT</name>
<sequence length="309" mass="36006">MAKDTLTHFTKEESKTIEILVQKSDSIVSRDEIAQAVWGERWLKKYSDWQIDRLIYLVRRKLSSKYTVKTIRNRGYVLISSKSSIPSTPTFPVEGTVPTQAYLEYMSNPQNPRKVLTDLFSVAKKEKIIINIKHPKLILVVNSFSADNVNAIAKYLSGSEVYFSNFDSRALILHQYQIDKLGLPLFHAVFDDLRHSRLADATFDLIINDFRLNFNTTHSQNQQSMENIFRLLKAKGQVLVSVVIDPRYKSLRLFQPWTFQAQEGLTRFCFTAIYYQKLFQDSGFKIIADFDQKNGNSWHPPYRRYLLEK</sequence>
<dbReference type="InterPro" id="IPR029063">
    <property type="entry name" value="SAM-dependent_MTases_sf"/>
</dbReference>
<evidence type="ECO:0000259" key="3">
    <source>
        <dbReference type="PROSITE" id="PS51755"/>
    </source>
</evidence>
<dbReference type="Gene3D" id="3.40.50.150">
    <property type="entry name" value="Vaccinia Virus protein VP39"/>
    <property type="match status" value="1"/>
</dbReference>
<feature type="domain" description="OmpR/PhoB-type" evidence="3">
    <location>
        <begin position="1"/>
        <end position="80"/>
    </location>
</feature>
<dbReference type="SUPFAM" id="SSF46894">
    <property type="entry name" value="C-terminal effector domain of the bipartite response regulators"/>
    <property type="match status" value="1"/>
</dbReference>